<organism evidence="1 2">
    <name type="scientific">Hymenolepis diminuta</name>
    <name type="common">Rat tapeworm</name>
    <dbReference type="NCBI Taxonomy" id="6216"/>
    <lineage>
        <taxon>Eukaryota</taxon>
        <taxon>Metazoa</taxon>
        <taxon>Spiralia</taxon>
        <taxon>Lophotrochozoa</taxon>
        <taxon>Platyhelminthes</taxon>
        <taxon>Cestoda</taxon>
        <taxon>Eucestoda</taxon>
        <taxon>Cyclophyllidea</taxon>
        <taxon>Hymenolepididae</taxon>
        <taxon>Hymenolepis</taxon>
    </lineage>
</organism>
<accession>A0A3P6XSL2</accession>
<name>A0A3P6XSL2_HYMDI</name>
<sequence>MAYQSWSAQLTKRQHHVEVRKDGPGTSESDTLRREFSFIFLITDIRKPIIGADFLSRFHLLANLDDSSVHDSLTSLLVVLGPIGLHSLLSVNNFLFHILSEYPSSSFWQITGYQKRTLAHGILGIVRTSDSPWASSPHIVAKINILSTTQLFRITFPSLKSTISHSS</sequence>
<protein>
    <submittedName>
        <fullName evidence="1">Uncharacterized protein</fullName>
    </submittedName>
</protein>
<dbReference type="OrthoDB" id="6276451at2759"/>
<reference evidence="1 2" key="1">
    <citation type="submission" date="2018-11" db="EMBL/GenBank/DDBJ databases">
        <authorList>
            <consortium name="Pathogen Informatics"/>
        </authorList>
    </citation>
    <scope>NUCLEOTIDE SEQUENCE [LARGE SCALE GENOMIC DNA]</scope>
</reference>
<gene>
    <name evidence="1" type="ORF">HDID_LOCUS3439</name>
</gene>
<proteinExistence type="predicted"/>
<dbReference type="EMBL" id="UYSG01001042">
    <property type="protein sequence ID" value="VDL32803.1"/>
    <property type="molecule type" value="Genomic_DNA"/>
</dbReference>
<dbReference type="AlphaFoldDB" id="A0A3P6XSL2"/>
<evidence type="ECO:0000313" key="2">
    <source>
        <dbReference type="Proteomes" id="UP000274504"/>
    </source>
</evidence>
<dbReference type="Proteomes" id="UP000274504">
    <property type="component" value="Unassembled WGS sequence"/>
</dbReference>
<evidence type="ECO:0000313" key="1">
    <source>
        <dbReference type="EMBL" id="VDL32803.1"/>
    </source>
</evidence>